<evidence type="ECO:0000259" key="2">
    <source>
        <dbReference type="Pfam" id="PF01494"/>
    </source>
</evidence>
<evidence type="ECO:0000313" key="4">
    <source>
        <dbReference type="Proteomes" id="UP000263595"/>
    </source>
</evidence>
<dbReference type="Proteomes" id="UP000263595">
    <property type="component" value="Unassembled WGS sequence"/>
</dbReference>
<evidence type="ECO:0000256" key="1">
    <source>
        <dbReference type="ARBA" id="ARBA00023002"/>
    </source>
</evidence>
<dbReference type="SUPFAM" id="SSF51905">
    <property type="entry name" value="FAD/NAD(P)-binding domain"/>
    <property type="match status" value="1"/>
</dbReference>
<dbReference type="Gene3D" id="3.50.50.60">
    <property type="entry name" value="FAD/NAD(P)-binding domain"/>
    <property type="match status" value="1"/>
</dbReference>
<gene>
    <name evidence="3" type="primary">mhpA</name>
    <name evidence="3" type="ORF">CCOS865_02734</name>
</gene>
<sequence>MVYDLIIVGMGPVGATAANLAGLWGLNALALDKAEDIYENPRAMGLDHEVMRSFDNIGLADAIASHVMPYRASLYLGGNARLIKRIETAKPPYLLGWSPNYVFSQPPVERALRKRIDDFATVKVELGCEVLGIEQAHGLSKVQVRDRHGVEHTHSSHYVLACDGGTSPIRTRLQLPMDDLAFNEPWLVVDVMLKDGAGEQLPSTNVQYCEVERPCTFVVGPGRHRRWEFMINPGESPAEIARPESIQRLISRWLPADSYTIWRASSYRFHALILQRWRHEQTFFLGDAAHMTPPFLAQGMCQGIRDAMNLIWKIALVRRQLAQPALLDSYQRERAPHVRRTTEVAKTFGQTICERDVQRAAERDARLEQQLLARPDGIMTRQALIPGLDSGFIDTSPGAGELLPQPRVRNHSGATELLDRFTGQSLRLVLAADLVDPDLLEHVRGVCAQLPLRIVQLVEAAPSVSDSADDYQEQDGVMAAWMHQYDCKAVLARPDHYVYGTAVSSVQTLALVHRLLAALDS</sequence>
<dbReference type="InterPro" id="IPR036188">
    <property type="entry name" value="FAD/NAD-bd_sf"/>
</dbReference>
<proteinExistence type="predicted"/>
<dbReference type="Gene3D" id="3.30.70.2450">
    <property type="match status" value="1"/>
</dbReference>
<dbReference type="GO" id="GO:0008688">
    <property type="term" value="F:3-(3-hydroxyphenyl)propionate hydroxylase activity"/>
    <property type="evidence" value="ECO:0007669"/>
    <property type="project" value="UniProtKB-EC"/>
</dbReference>
<dbReference type="EC" id="1.14.13.127" evidence="3"/>
<dbReference type="EMBL" id="UNOZ01000019">
    <property type="protein sequence ID" value="SYX90467.1"/>
    <property type="molecule type" value="Genomic_DNA"/>
</dbReference>
<dbReference type="PANTHER" id="PTHR43476:SF3">
    <property type="entry name" value="FAD-BINDING MONOOXYGENASE"/>
    <property type="match status" value="1"/>
</dbReference>
<dbReference type="GO" id="GO:0019622">
    <property type="term" value="P:3-(3-hydroxy)phenylpropionate catabolic process"/>
    <property type="evidence" value="ECO:0007669"/>
    <property type="project" value="TreeGrafter"/>
</dbReference>
<dbReference type="InterPro" id="IPR002938">
    <property type="entry name" value="FAD-bd"/>
</dbReference>
<dbReference type="InterPro" id="IPR050631">
    <property type="entry name" value="PheA/TfdB_FAD_monoxygenase"/>
</dbReference>
<keyword evidence="1 3" id="KW-0560">Oxidoreductase</keyword>
<reference evidence="4" key="1">
    <citation type="submission" date="2018-08" db="EMBL/GenBank/DDBJ databases">
        <authorList>
            <person name="Blom J."/>
        </authorList>
    </citation>
    <scope>NUCLEOTIDE SEQUENCE [LARGE SCALE GENOMIC DNA]</scope>
    <source>
        <strain evidence="4">CCOS 865</strain>
    </source>
</reference>
<dbReference type="RefSeq" id="WP_119141724.1">
    <property type="nucleotide sequence ID" value="NZ_CBCSFL010000007.1"/>
</dbReference>
<evidence type="ECO:0000313" key="3">
    <source>
        <dbReference type="EMBL" id="SYX90467.1"/>
    </source>
</evidence>
<dbReference type="GO" id="GO:0071949">
    <property type="term" value="F:FAD binding"/>
    <property type="evidence" value="ECO:0007669"/>
    <property type="project" value="InterPro"/>
</dbReference>
<dbReference type="OrthoDB" id="8672648at2"/>
<dbReference type="PRINTS" id="PR00420">
    <property type="entry name" value="RNGMNOXGNASE"/>
</dbReference>
<dbReference type="NCBIfam" id="NF004829">
    <property type="entry name" value="PRK06183.1-3"/>
    <property type="match status" value="1"/>
</dbReference>
<accession>A0A383RTR7</accession>
<organism evidence="3 4">
    <name type="scientific">Pseudomonas reidholzensis</name>
    <dbReference type="NCBI Taxonomy" id="1785162"/>
    <lineage>
        <taxon>Bacteria</taxon>
        <taxon>Pseudomonadati</taxon>
        <taxon>Pseudomonadota</taxon>
        <taxon>Gammaproteobacteria</taxon>
        <taxon>Pseudomonadales</taxon>
        <taxon>Pseudomonadaceae</taxon>
        <taxon>Pseudomonas</taxon>
    </lineage>
</organism>
<keyword evidence="4" id="KW-1185">Reference proteome</keyword>
<dbReference type="PANTHER" id="PTHR43476">
    <property type="entry name" value="3-(3-HYDROXY-PHENYL)PROPIONATE/3-HYDROXYCINNAMIC ACID HYDROXYLASE"/>
    <property type="match status" value="1"/>
</dbReference>
<feature type="domain" description="FAD-binding" evidence="2">
    <location>
        <begin position="4"/>
        <end position="343"/>
    </location>
</feature>
<name>A0A383RTR7_9PSED</name>
<dbReference type="AlphaFoldDB" id="A0A383RTR7"/>
<dbReference type="Pfam" id="PF01494">
    <property type="entry name" value="FAD_binding_3"/>
    <property type="match status" value="1"/>
</dbReference>
<protein>
    <submittedName>
        <fullName evidence="3">3-(3-hydroxy-phenyl)propionate/3-hydroxycinnamic acid hydroxylase</fullName>
        <ecNumber evidence="3">1.14.13.127</ecNumber>
    </submittedName>
</protein>